<evidence type="ECO:0000256" key="3">
    <source>
        <dbReference type="ARBA" id="ARBA00022737"/>
    </source>
</evidence>
<feature type="domain" description="C2H2-type" evidence="11">
    <location>
        <begin position="696"/>
        <end position="717"/>
    </location>
</feature>
<evidence type="ECO:0000256" key="9">
    <source>
        <dbReference type="PROSITE-ProRule" id="PRU00042"/>
    </source>
</evidence>
<keyword evidence="3" id="KW-0677">Repeat</keyword>
<reference evidence="13 14" key="2">
    <citation type="submission" date="2018-10" db="EMBL/GenBank/DDBJ databases">
        <authorList>
            <consortium name="Pathogen Informatics"/>
        </authorList>
    </citation>
    <scope>NUCLEOTIDE SEQUENCE [LARGE SCALE GENOMIC DNA]</scope>
</reference>
<protein>
    <submittedName>
        <fullName evidence="15">PR domain zinc finger protein 1</fullName>
    </submittedName>
</protein>
<dbReference type="AlphaFoldDB" id="A0A0N4V5I5"/>
<dbReference type="InterPro" id="IPR036236">
    <property type="entry name" value="Znf_C2H2_sf"/>
</dbReference>
<dbReference type="GO" id="GO:0001227">
    <property type="term" value="F:DNA-binding transcription repressor activity, RNA polymerase II-specific"/>
    <property type="evidence" value="ECO:0007669"/>
    <property type="project" value="InterPro"/>
</dbReference>
<evidence type="ECO:0000256" key="6">
    <source>
        <dbReference type="ARBA" id="ARBA00023015"/>
    </source>
</evidence>
<dbReference type="EMBL" id="UXUI01008056">
    <property type="protein sequence ID" value="VDD90357.1"/>
    <property type="molecule type" value="Genomic_DNA"/>
</dbReference>
<gene>
    <name evidence="13" type="ORF">EVEC_LOCUS5108</name>
</gene>
<dbReference type="Gene3D" id="3.30.160.60">
    <property type="entry name" value="Classic Zinc Finger"/>
    <property type="match status" value="5"/>
</dbReference>
<dbReference type="STRING" id="51028.A0A0N4V5I5"/>
<dbReference type="PIRSF" id="PIRSF013212">
    <property type="entry name" value="PRDM1"/>
    <property type="match status" value="1"/>
</dbReference>
<dbReference type="GO" id="GO:0000978">
    <property type="term" value="F:RNA polymerase II cis-regulatory region sequence-specific DNA binding"/>
    <property type="evidence" value="ECO:0007669"/>
    <property type="project" value="TreeGrafter"/>
</dbReference>
<evidence type="ECO:0000256" key="5">
    <source>
        <dbReference type="ARBA" id="ARBA00022833"/>
    </source>
</evidence>
<dbReference type="WBParaSite" id="EVEC_0000549701-mRNA-1">
    <property type="protein sequence ID" value="EVEC_0000549701-mRNA-1"/>
    <property type="gene ID" value="EVEC_0000549701"/>
</dbReference>
<evidence type="ECO:0000259" key="11">
    <source>
        <dbReference type="PROSITE" id="PS50157"/>
    </source>
</evidence>
<feature type="region of interest" description="Disordered" evidence="10">
    <location>
        <begin position="354"/>
        <end position="400"/>
    </location>
</feature>
<reference evidence="15" key="1">
    <citation type="submission" date="2017-02" db="UniProtKB">
        <authorList>
            <consortium name="WormBaseParasite"/>
        </authorList>
    </citation>
    <scope>IDENTIFICATION</scope>
</reference>
<evidence type="ECO:0000256" key="4">
    <source>
        <dbReference type="ARBA" id="ARBA00022771"/>
    </source>
</evidence>
<dbReference type="SUPFAM" id="SSF57667">
    <property type="entry name" value="beta-beta-alpha zinc fingers"/>
    <property type="match status" value="3"/>
</dbReference>
<evidence type="ECO:0000256" key="1">
    <source>
        <dbReference type="ARBA" id="ARBA00004123"/>
    </source>
</evidence>
<keyword evidence="5" id="KW-0862">Zinc</keyword>
<accession>A0A0N4V5I5</accession>
<feature type="compositionally biased region" description="Low complexity" evidence="10">
    <location>
        <begin position="380"/>
        <end position="400"/>
    </location>
</feature>
<dbReference type="FunFam" id="3.30.160.60:FF:000748">
    <property type="entry name" value="PR domain zinc finger protein"/>
    <property type="match status" value="1"/>
</dbReference>
<dbReference type="InterPro" id="IPR001214">
    <property type="entry name" value="SET_dom"/>
</dbReference>
<dbReference type="PROSITE" id="PS50280">
    <property type="entry name" value="SET"/>
    <property type="match status" value="1"/>
</dbReference>
<dbReference type="Pfam" id="PF21549">
    <property type="entry name" value="PRDM2_PR"/>
    <property type="match status" value="1"/>
</dbReference>
<dbReference type="SUPFAM" id="SSF82199">
    <property type="entry name" value="SET domain"/>
    <property type="match status" value="1"/>
</dbReference>
<dbReference type="PROSITE" id="PS00028">
    <property type="entry name" value="ZINC_FINGER_C2H2_1"/>
    <property type="match status" value="4"/>
</dbReference>
<organism evidence="15">
    <name type="scientific">Enterobius vermicularis</name>
    <name type="common">Human pinworm</name>
    <dbReference type="NCBI Taxonomy" id="51028"/>
    <lineage>
        <taxon>Eukaryota</taxon>
        <taxon>Metazoa</taxon>
        <taxon>Ecdysozoa</taxon>
        <taxon>Nematoda</taxon>
        <taxon>Chromadorea</taxon>
        <taxon>Rhabditida</taxon>
        <taxon>Spirurina</taxon>
        <taxon>Oxyuridomorpha</taxon>
        <taxon>Oxyuroidea</taxon>
        <taxon>Oxyuridae</taxon>
        <taxon>Enterobius</taxon>
    </lineage>
</organism>
<sequence>MGEDVCNLNDHQSVQPRTVSTERQCVVHLGAPHVSEIGNSSSSSSAAASPVHEEYTRNHYDTAPHYTNLGCSNQSNRSFSVGTTADMSCSGMHGMSEWDWTSMSEHNFAELCVFHVPDKPLEHQDPDNRAATSLPLNLTLRSSQEISKAIGVWSMDYIPRGVRFGPLVGEYRKPDIAEATVSPAEASGAGEAASNAHINSGITSTQLISDNIWKVFSSSGSILVKMIDAKNDKKSNWMKFVKPAKSKETQNLVACQVDNEIYFYSIKPIKPNTELLFWYSRDYAQRINCSPSCEYWSSSLPQKKLMALLVASKSNEPAAPLSIARLDGDESEPTPAPQKALDYSMKKNFEVNMENSSKPNIESRSPTTLSSASDVTPLLSDDCASSVNSASSTSSPTPMPVTDEMISRPNVIQNPVHRPVPTKLPQPTVAQVGPPLSPIQPSPIHSYSLLHEFWRRSSALGVTPGGIWVPPQPNHGVAPTPQVAGRPCSPGRPPACPPAPAFGATASPPFGTAFATTIYSSTTPTKPSFFAAQPQTLLPLGLSAPPLATSPTAFQAASSNPISRSQSLQNQKYLQSQINGKTRYECKECNKTFGQLSNLKVHLRTHTGERPFKCTVCLKEFTQLAHLQKHHLVHTGEKPHQCEVCKKRFSSTSNLKTHLRLHNGQKPYPCELCSAKFTQFVHLKLHKRLHTNERPYNCSCCGKKYTSSSGLRTHWKTCRPMAMNLQTMKMEDEDGSAFRDEHCVTSTTPVSQ</sequence>
<dbReference type="Pfam" id="PF00096">
    <property type="entry name" value="zf-C2H2"/>
    <property type="match status" value="3"/>
</dbReference>
<dbReference type="FunFam" id="3.30.160.60:FF:000436">
    <property type="entry name" value="PR domain zinc finger protein 4"/>
    <property type="match status" value="1"/>
</dbReference>
<feature type="compositionally biased region" description="Polar residues" evidence="10">
    <location>
        <begin position="354"/>
        <end position="374"/>
    </location>
</feature>
<dbReference type="Gene3D" id="2.170.270.10">
    <property type="entry name" value="SET domain"/>
    <property type="match status" value="1"/>
</dbReference>
<dbReference type="InterPro" id="IPR044413">
    <property type="entry name" value="PRDM1_PR-SET"/>
</dbReference>
<dbReference type="GO" id="GO:0005737">
    <property type="term" value="C:cytoplasm"/>
    <property type="evidence" value="ECO:0007669"/>
    <property type="project" value="TreeGrafter"/>
</dbReference>
<dbReference type="Proteomes" id="UP000274131">
    <property type="component" value="Unassembled WGS sequence"/>
</dbReference>
<evidence type="ECO:0000313" key="13">
    <source>
        <dbReference type="EMBL" id="VDD90357.1"/>
    </source>
</evidence>
<dbReference type="SMART" id="SM00317">
    <property type="entry name" value="SET"/>
    <property type="match status" value="1"/>
</dbReference>
<feature type="domain" description="C2H2-type" evidence="11">
    <location>
        <begin position="612"/>
        <end position="639"/>
    </location>
</feature>
<dbReference type="PANTHER" id="PTHR16515:SF59">
    <property type="entry name" value="PR DOMAIN ZINC FINGER PROTEIN 1"/>
    <property type="match status" value="1"/>
</dbReference>
<dbReference type="GO" id="GO:0008270">
    <property type="term" value="F:zinc ion binding"/>
    <property type="evidence" value="ECO:0007669"/>
    <property type="project" value="UniProtKB-KW"/>
</dbReference>
<evidence type="ECO:0000256" key="10">
    <source>
        <dbReference type="SAM" id="MobiDB-lite"/>
    </source>
</evidence>
<dbReference type="PANTHER" id="PTHR16515">
    <property type="entry name" value="PR DOMAIN ZINC FINGER PROTEIN"/>
    <property type="match status" value="1"/>
</dbReference>
<feature type="domain" description="C2H2-type" evidence="11">
    <location>
        <begin position="668"/>
        <end position="695"/>
    </location>
</feature>
<evidence type="ECO:0000313" key="15">
    <source>
        <dbReference type="WBParaSite" id="EVEC_0000549701-mRNA-1"/>
    </source>
</evidence>
<dbReference type="GO" id="GO:0005634">
    <property type="term" value="C:nucleus"/>
    <property type="evidence" value="ECO:0007669"/>
    <property type="project" value="UniProtKB-SubCell"/>
</dbReference>
<dbReference type="FunFam" id="3.30.160.60:FF:000211">
    <property type="entry name" value="PR domain zinc finger protein 1"/>
    <property type="match status" value="1"/>
</dbReference>
<evidence type="ECO:0000256" key="2">
    <source>
        <dbReference type="ARBA" id="ARBA00022723"/>
    </source>
</evidence>
<evidence type="ECO:0000256" key="7">
    <source>
        <dbReference type="ARBA" id="ARBA00023163"/>
    </source>
</evidence>
<evidence type="ECO:0000313" key="14">
    <source>
        <dbReference type="Proteomes" id="UP000274131"/>
    </source>
</evidence>
<evidence type="ECO:0000259" key="12">
    <source>
        <dbReference type="PROSITE" id="PS50280"/>
    </source>
</evidence>
<feature type="domain" description="C2H2-type" evidence="11">
    <location>
        <begin position="640"/>
        <end position="667"/>
    </location>
</feature>
<keyword evidence="8" id="KW-0539">Nucleus</keyword>
<dbReference type="PROSITE" id="PS50157">
    <property type="entry name" value="ZINC_FINGER_C2H2_2"/>
    <property type="match status" value="5"/>
</dbReference>
<keyword evidence="2" id="KW-0479">Metal-binding</keyword>
<comment type="subcellular location">
    <subcellularLocation>
        <location evidence="1">Nucleus</location>
    </subcellularLocation>
</comment>
<keyword evidence="14" id="KW-1185">Reference proteome</keyword>
<name>A0A0N4V5I5_ENTVE</name>
<dbReference type="FunFam" id="3.30.160.60:FF:000060">
    <property type="entry name" value="zinc finger protein 436"/>
    <property type="match status" value="1"/>
</dbReference>
<feature type="domain" description="C2H2-type" evidence="11">
    <location>
        <begin position="584"/>
        <end position="611"/>
    </location>
</feature>
<keyword evidence="6" id="KW-0805">Transcription regulation</keyword>
<evidence type="ECO:0000256" key="8">
    <source>
        <dbReference type="ARBA" id="ARBA00023242"/>
    </source>
</evidence>
<dbReference type="InterPro" id="IPR046341">
    <property type="entry name" value="SET_dom_sf"/>
</dbReference>
<dbReference type="InterPro" id="IPR016608">
    <property type="entry name" value="PRDM1"/>
</dbReference>
<dbReference type="GO" id="GO:0045165">
    <property type="term" value="P:cell fate commitment"/>
    <property type="evidence" value="ECO:0007669"/>
    <property type="project" value="TreeGrafter"/>
</dbReference>
<dbReference type="SMART" id="SM00355">
    <property type="entry name" value="ZnF_C2H2"/>
    <property type="match status" value="5"/>
</dbReference>
<dbReference type="OrthoDB" id="7327383at2759"/>
<proteinExistence type="predicted"/>
<dbReference type="CDD" id="cd19187">
    <property type="entry name" value="PR-SET_PRDM1"/>
    <property type="match status" value="1"/>
</dbReference>
<feature type="domain" description="SET" evidence="12">
    <location>
        <begin position="136"/>
        <end position="280"/>
    </location>
</feature>
<dbReference type="InterPro" id="IPR013087">
    <property type="entry name" value="Znf_C2H2_type"/>
</dbReference>
<keyword evidence="7" id="KW-0804">Transcription</keyword>
<dbReference type="InterPro" id="IPR050331">
    <property type="entry name" value="Zinc_finger"/>
</dbReference>
<keyword evidence="4 9" id="KW-0863">Zinc-finger</keyword>